<feature type="compositionally biased region" description="Basic and acidic residues" evidence="1">
    <location>
        <begin position="236"/>
        <end position="245"/>
    </location>
</feature>
<feature type="region of interest" description="Disordered" evidence="1">
    <location>
        <begin position="214"/>
        <end position="245"/>
    </location>
</feature>
<feature type="compositionally biased region" description="Low complexity" evidence="1">
    <location>
        <begin position="338"/>
        <end position="358"/>
    </location>
</feature>
<dbReference type="OrthoDB" id="3235325at2759"/>
<evidence type="ECO:0000256" key="1">
    <source>
        <dbReference type="SAM" id="MobiDB-lite"/>
    </source>
</evidence>
<feature type="compositionally biased region" description="Low complexity" evidence="1">
    <location>
        <begin position="592"/>
        <end position="608"/>
    </location>
</feature>
<name>A0A4Y9XN62_9AGAM</name>
<comment type="caution">
    <text evidence="2">The sequence shown here is derived from an EMBL/GenBank/DDBJ whole genome shotgun (WGS) entry which is preliminary data.</text>
</comment>
<sequence length="616" mass="67243">MFNHKSSSPSQLAPKPETMHAPSHKISLDGLPPPPCLDREAFPLVKFWTQRKWKKFQKKNAGITYVGDNTKNTGMTESRGDDNAVHEEDEEMSDEEEDKDADGLSSDDDGDTKCSQRTICPQIHYLQDRFGNTITLVRFKVIMNACRSVWRQMLVDGVAPAKWKRDIAHVPGDYYYRIIANKFEEFALCDHNWKLEKFTIRYYPTWYKTNRPKKTHKLEHLPDEQEAPRKKTKGSKSVDKTTDRDTNTISLLSSRKSVFENIIFKPAEVPVRAPGSTSTPPMITATPSHVHIPILPNAVPTTLSTDLPAPAMPAPATSTASTTPALNLRTPGTPTPAAPAFTTPTPTTPAMSAMPATSATPAMPAMSTMPAADAVDAASASTRPITPTLATPVSASLVRGPPCRLEQASASPQADMKDKPTRKSGMRVGKEITAFNLCATDWLKTHPGGKRPEFKKYWADLEADERQEYEEQAQQQSSSISACVRSPPAPSVALALRAADAFTVAAPVDSTNSALATTDPINPDIFASTNHGFNARSNDLEVLAQQQNIPDWIATYYICSSYDPSEPEPAIMGKNGQWLDLSKLCKEYVESSGPAATAPSGSTSLASPPFNPSLTE</sequence>
<evidence type="ECO:0000313" key="2">
    <source>
        <dbReference type="EMBL" id="TFY51198.1"/>
    </source>
</evidence>
<feature type="region of interest" description="Disordered" evidence="1">
    <location>
        <begin position="1"/>
        <end position="34"/>
    </location>
</feature>
<feature type="compositionally biased region" description="Polar residues" evidence="1">
    <location>
        <begin position="1"/>
        <end position="11"/>
    </location>
</feature>
<dbReference type="EMBL" id="SEOQ01001583">
    <property type="protein sequence ID" value="TFY51198.1"/>
    <property type="molecule type" value="Genomic_DNA"/>
</dbReference>
<dbReference type="Proteomes" id="UP000298327">
    <property type="component" value="Unassembled WGS sequence"/>
</dbReference>
<protein>
    <submittedName>
        <fullName evidence="2">Uncharacterized protein</fullName>
    </submittedName>
</protein>
<feature type="compositionally biased region" description="Basic and acidic residues" evidence="1">
    <location>
        <begin position="218"/>
        <end position="229"/>
    </location>
</feature>
<feature type="region of interest" description="Disordered" evidence="1">
    <location>
        <begin position="405"/>
        <end position="425"/>
    </location>
</feature>
<feature type="region of interest" description="Disordered" evidence="1">
    <location>
        <begin position="592"/>
        <end position="616"/>
    </location>
</feature>
<keyword evidence="3" id="KW-1185">Reference proteome</keyword>
<accession>A0A4Y9XN62</accession>
<organism evidence="2 3">
    <name type="scientific">Dentipellis fragilis</name>
    <dbReference type="NCBI Taxonomy" id="205917"/>
    <lineage>
        <taxon>Eukaryota</taxon>
        <taxon>Fungi</taxon>
        <taxon>Dikarya</taxon>
        <taxon>Basidiomycota</taxon>
        <taxon>Agaricomycotina</taxon>
        <taxon>Agaricomycetes</taxon>
        <taxon>Russulales</taxon>
        <taxon>Hericiaceae</taxon>
        <taxon>Dentipellis</taxon>
    </lineage>
</organism>
<proteinExistence type="predicted"/>
<feature type="compositionally biased region" description="Polar residues" evidence="1">
    <location>
        <begin position="67"/>
        <end position="76"/>
    </location>
</feature>
<feature type="region of interest" description="Disordered" evidence="1">
    <location>
        <begin position="331"/>
        <end position="358"/>
    </location>
</feature>
<gene>
    <name evidence="2" type="ORF">EVG20_g11116</name>
</gene>
<evidence type="ECO:0000313" key="3">
    <source>
        <dbReference type="Proteomes" id="UP000298327"/>
    </source>
</evidence>
<dbReference type="AlphaFoldDB" id="A0A4Y9XN62"/>
<reference evidence="2 3" key="1">
    <citation type="submission" date="2019-02" db="EMBL/GenBank/DDBJ databases">
        <title>Genome sequencing of the rare red list fungi Dentipellis fragilis.</title>
        <authorList>
            <person name="Buettner E."/>
            <person name="Kellner H."/>
        </authorList>
    </citation>
    <scope>NUCLEOTIDE SEQUENCE [LARGE SCALE GENOMIC DNA]</scope>
    <source>
        <strain evidence="2 3">DSM 105465</strain>
    </source>
</reference>
<feature type="region of interest" description="Disordered" evidence="1">
    <location>
        <begin position="65"/>
        <end position="113"/>
    </location>
</feature>
<feature type="compositionally biased region" description="Acidic residues" evidence="1">
    <location>
        <begin position="87"/>
        <end position="110"/>
    </location>
</feature>